<dbReference type="Proteomes" id="UP001631957">
    <property type="component" value="Unassembled WGS sequence"/>
</dbReference>
<sequence length="194" mass="20937">MSRARTTVNRTVLAAAGLTLLLAGAWLTLTGGPLSERLPSWWPASGTDTVLLDRTRLAQLRAEDWWTPTVLAATIALTVLLAYGALAQLRSGPTRRLALPAPGSTVRPQALAEALTTRAATVPGVARARARVLPRRRQRLDVGLRVWLHPGTPPHAVLPPLQAVIAEAERATAPYTSYTRIRLSTPSRGKSRVR</sequence>
<evidence type="ECO:0000256" key="1">
    <source>
        <dbReference type="SAM" id="Phobius"/>
    </source>
</evidence>
<dbReference type="EMBL" id="JBJVNI010000005">
    <property type="protein sequence ID" value="MFM9609262.1"/>
    <property type="molecule type" value="Genomic_DNA"/>
</dbReference>
<name>A0ABW9HMG4_9ACTN</name>
<feature type="transmembrane region" description="Helical" evidence="1">
    <location>
        <begin position="65"/>
        <end position="86"/>
    </location>
</feature>
<accession>A0ABW9HMG4</accession>
<keyword evidence="3" id="KW-1185">Reference proteome</keyword>
<keyword evidence="1" id="KW-0812">Transmembrane</keyword>
<keyword evidence="1" id="KW-0472">Membrane</keyword>
<protein>
    <recommendedName>
        <fullName evidence="4">Alkaline shock response membrane anchor protein AmaP</fullName>
    </recommendedName>
</protein>
<reference evidence="2 3" key="1">
    <citation type="submission" date="2024-12" db="EMBL/GenBank/DDBJ databases">
        <title>Forecasting of Potato common scab and diversities of Pathogenic streptomyces spp. in china.</title>
        <authorList>
            <person name="Handique U."/>
            <person name="Wu J."/>
        </authorList>
    </citation>
    <scope>NUCLEOTIDE SEQUENCE [LARGE SCALE GENOMIC DNA]</scope>
    <source>
        <strain evidence="2 3">ZRIMU1530</strain>
    </source>
</reference>
<keyword evidence="1" id="KW-1133">Transmembrane helix</keyword>
<proteinExistence type="predicted"/>
<gene>
    <name evidence="2" type="ORF">ACKI18_11110</name>
</gene>
<comment type="caution">
    <text evidence="2">The sequence shown here is derived from an EMBL/GenBank/DDBJ whole genome shotgun (WGS) entry which is preliminary data.</text>
</comment>
<evidence type="ECO:0008006" key="4">
    <source>
        <dbReference type="Google" id="ProtNLM"/>
    </source>
</evidence>
<evidence type="ECO:0000313" key="3">
    <source>
        <dbReference type="Proteomes" id="UP001631957"/>
    </source>
</evidence>
<dbReference type="RefSeq" id="WP_409121123.1">
    <property type="nucleotide sequence ID" value="NZ_JBJVNI010000005.1"/>
</dbReference>
<organism evidence="2 3">
    <name type="scientific">Streptomyces niveiscabiei</name>
    <dbReference type="NCBI Taxonomy" id="164115"/>
    <lineage>
        <taxon>Bacteria</taxon>
        <taxon>Bacillati</taxon>
        <taxon>Actinomycetota</taxon>
        <taxon>Actinomycetes</taxon>
        <taxon>Kitasatosporales</taxon>
        <taxon>Streptomycetaceae</taxon>
        <taxon>Streptomyces</taxon>
    </lineage>
</organism>
<evidence type="ECO:0000313" key="2">
    <source>
        <dbReference type="EMBL" id="MFM9609262.1"/>
    </source>
</evidence>